<proteinExistence type="predicted"/>
<accession>A0ABX5Y2S4</accession>
<keyword evidence="3" id="KW-1015">Disulfide bond</keyword>
<sequence length="424" mass="46260">MKLTTEPTSGEIKASSPTPTPPTSIKKSLMKRIALFAVCCAVVAALTLRPAEAEPSLGIGSDAPALDIEHYFHEDDTRVTEFKDGKVYVVEFWATWCGPCIASMPHLAELQTKHRNDGVQIISVSDETVDEVEALLAKPYPGQKASFAEVTAAYTLTTDPDGSTQRDYMEAAGQNGIPTSFIVGKTGVIEWIGHPGELDEPLAAVLDDSWDREAFKADMEREQKFQEILQGLDQLAGRGRFEDASTMLADQIAQTSDAELKERLTTVQRVVQPQFNFMAGKATEADFAFYREERKATQGNPQALFRHAMTLYNIVQNGGKIGPLGAEVIEALTVEMENVEDDGKVAILELIARLHAADQRWDEAIKAAEQGVELADGVSRSQKQRMSLLLDDLKSNADQKSAGDAKDDAQDDAQGDSEPPATDE</sequence>
<dbReference type="CDD" id="cd02966">
    <property type="entry name" value="TlpA_like_family"/>
    <property type="match status" value="1"/>
</dbReference>
<evidence type="ECO:0000313" key="8">
    <source>
        <dbReference type="Proteomes" id="UP000318081"/>
    </source>
</evidence>
<evidence type="ECO:0000259" key="6">
    <source>
        <dbReference type="PROSITE" id="PS51352"/>
    </source>
</evidence>
<protein>
    <submittedName>
        <fullName evidence="7">Thiol-disulfide oxidoreductase ResA</fullName>
    </submittedName>
</protein>
<evidence type="ECO:0000256" key="2">
    <source>
        <dbReference type="ARBA" id="ARBA00022748"/>
    </source>
</evidence>
<dbReference type="PANTHER" id="PTHR42852:SF6">
    <property type="entry name" value="THIOL:DISULFIDE INTERCHANGE PROTEIN DSBE"/>
    <property type="match status" value="1"/>
</dbReference>
<evidence type="ECO:0000313" key="7">
    <source>
        <dbReference type="EMBL" id="QDV88574.1"/>
    </source>
</evidence>
<evidence type="ECO:0000256" key="1">
    <source>
        <dbReference type="ARBA" id="ARBA00004196"/>
    </source>
</evidence>
<dbReference type="Proteomes" id="UP000318081">
    <property type="component" value="Chromosome"/>
</dbReference>
<reference evidence="7 8" key="1">
    <citation type="submission" date="2019-02" db="EMBL/GenBank/DDBJ databases">
        <title>Deep-cultivation of Planctomycetes and their phenomic and genomic characterization uncovers novel biology.</title>
        <authorList>
            <person name="Wiegand S."/>
            <person name="Jogler M."/>
            <person name="Boedeker C."/>
            <person name="Pinto D."/>
            <person name="Vollmers J."/>
            <person name="Rivas-Marin E."/>
            <person name="Kohn T."/>
            <person name="Peeters S.H."/>
            <person name="Heuer A."/>
            <person name="Rast P."/>
            <person name="Oberbeckmann S."/>
            <person name="Bunk B."/>
            <person name="Jeske O."/>
            <person name="Meyerdierks A."/>
            <person name="Storesund J.E."/>
            <person name="Kallscheuer N."/>
            <person name="Luecker S."/>
            <person name="Lage O.M."/>
            <person name="Pohl T."/>
            <person name="Merkel B.J."/>
            <person name="Hornburger P."/>
            <person name="Mueller R.-W."/>
            <person name="Bruemmer F."/>
            <person name="Labrenz M."/>
            <person name="Spormann A.M."/>
            <person name="Op den Camp H."/>
            <person name="Overmann J."/>
            <person name="Amann R."/>
            <person name="Jetten M.S.M."/>
            <person name="Mascher T."/>
            <person name="Medema M.H."/>
            <person name="Devos D.P."/>
            <person name="Kaster A.-K."/>
            <person name="Ovreas L."/>
            <person name="Rohde M."/>
            <person name="Galperin M.Y."/>
            <person name="Jogler C."/>
        </authorList>
    </citation>
    <scope>NUCLEOTIDE SEQUENCE [LARGE SCALE GENOMIC DNA]</scope>
    <source>
        <strain evidence="7 8">TBK1r</strain>
    </source>
</reference>
<dbReference type="SUPFAM" id="SSF52833">
    <property type="entry name" value="Thioredoxin-like"/>
    <property type="match status" value="1"/>
</dbReference>
<keyword evidence="8" id="KW-1185">Reference proteome</keyword>
<evidence type="ECO:0000256" key="3">
    <source>
        <dbReference type="ARBA" id="ARBA00023157"/>
    </source>
</evidence>
<feature type="domain" description="Thioredoxin" evidence="6">
    <location>
        <begin position="57"/>
        <end position="220"/>
    </location>
</feature>
<comment type="subcellular location">
    <subcellularLocation>
        <location evidence="1">Cell envelope</location>
    </subcellularLocation>
</comment>
<dbReference type="Pfam" id="PF00578">
    <property type="entry name" value="AhpC-TSA"/>
    <property type="match status" value="1"/>
</dbReference>
<organism evidence="7 8">
    <name type="scientific">Stieleria magnilauensis</name>
    <dbReference type="NCBI Taxonomy" id="2527963"/>
    <lineage>
        <taxon>Bacteria</taxon>
        <taxon>Pseudomonadati</taxon>
        <taxon>Planctomycetota</taxon>
        <taxon>Planctomycetia</taxon>
        <taxon>Pirellulales</taxon>
        <taxon>Pirellulaceae</taxon>
        <taxon>Stieleria</taxon>
    </lineage>
</organism>
<evidence type="ECO:0000256" key="4">
    <source>
        <dbReference type="ARBA" id="ARBA00023284"/>
    </source>
</evidence>
<dbReference type="EMBL" id="CP036432">
    <property type="protein sequence ID" value="QDV88574.1"/>
    <property type="molecule type" value="Genomic_DNA"/>
</dbReference>
<dbReference type="InterPro" id="IPR050553">
    <property type="entry name" value="Thioredoxin_ResA/DsbE_sf"/>
</dbReference>
<name>A0ABX5Y2S4_9BACT</name>
<evidence type="ECO:0000256" key="5">
    <source>
        <dbReference type="SAM" id="MobiDB-lite"/>
    </source>
</evidence>
<feature type="region of interest" description="Disordered" evidence="5">
    <location>
        <begin position="1"/>
        <end position="24"/>
    </location>
</feature>
<feature type="compositionally biased region" description="Acidic residues" evidence="5">
    <location>
        <begin position="409"/>
        <end position="424"/>
    </location>
</feature>
<dbReference type="PROSITE" id="PS51352">
    <property type="entry name" value="THIOREDOXIN_2"/>
    <property type="match status" value="1"/>
</dbReference>
<keyword evidence="2" id="KW-0201">Cytochrome c-type biogenesis</keyword>
<keyword evidence="4" id="KW-0676">Redox-active center</keyword>
<feature type="region of interest" description="Disordered" evidence="5">
    <location>
        <begin position="391"/>
        <end position="424"/>
    </location>
</feature>
<dbReference type="InterPro" id="IPR000866">
    <property type="entry name" value="AhpC/TSA"/>
</dbReference>
<dbReference type="InterPro" id="IPR036249">
    <property type="entry name" value="Thioredoxin-like_sf"/>
</dbReference>
<dbReference type="InterPro" id="IPR013766">
    <property type="entry name" value="Thioredoxin_domain"/>
</dbReference>
<feature type="compositionally biased region" description="Basic and acidic residues" evidence="5">
    <location>
        <begin position="391"/>
        <end position="408"/>
    </location>
</feature>
<dbReference type="PANTHER" id="PTHR42852">
    <property type="entry name" value="THIOL:DISULFIDE INTERCHANGE PROTEIN DSBE"/>
    <property type="match status" value="1"/>
</dbReference>
<dbReference type="Gene3D" id="3.40.30.10">
    <property type="entry name" value="Glutaredoxin"/>
    <property type="match status" value="1"/>
</dbReference>
<gene>
    <name evidence="7" type="primary">resA_10</name>
    <name evidence="7" type="ORF">TBK1r_76090</name>
</gene>